<gene>
    <name evidence="5" type="ORF">LSTR_LSTR004056</name>
</gene>
<organism evidence="5 6">
    <name type="scientific">Laodelphax striatellus</name>
    <name type="common">Small brown planthopper</name>
    <name type="synonym">Delphax striatella</name>
    <dbReference type="NCBI Taxonomy" id="195883"/>
    <lineage>
        <taxon>Eukaryota</taxon>
        <taxon>Metazoa</taxon>
        <taxon>Ecdysozoa</taxon>
        <taxon>Arthropoda</taxon>
        <taxon>Hexapoda</taxon>
        <taxon>Insecta</taxon>
        <taxon>Pterygota</taxon>
        <taxon>Neoptera</taxon>
        <taxon>Paraneoptera</taxon>
        <taxon>Hemiptera</taxon>
        <taxon>Auchenorrhyncha</taxon>
        <taxon>Fulgoroidea</taxon>
        <taxon>Delphacidae</taxon>
        <taxon>Criomorphinae</taxon>
        <taxon>Laodelphax</taxon>
    </lineage>
</organism>
<dbReference type="InterPro" id="IPR004169">
    <property type="entry name" value="Spidertoxin"/>
</dbReference>
<keyword evidence="4" id="KW-0472">Membrane</keyword>
<evidence type="ECO:0000256" key="3">
    <source>
        <dbReference type="ARBA" id="ARBA00023157"/>
    </source>
</evidence>
<dbReference type="GO" id="GO:0005576">
    <property type="term" value="C:extracellular region"/>
    <property type="evidence" value="ECO:0007669"/>
    <property type="project" value="UniProtKB-SubCell"/>
</dbReference>
<proteinExistence type="predicted"/>
<accession>A0A482WFC6</accession>
<keyword evidence="4" id="KW-0812">Transmembrane</keyword>
<keyword evidence="3" id="KW-1015">Disulfide bond</keyword>
<dbReference type="EMBL" id="QKKF02037473">
    <property type="protein sequence ID" value="RZF32193.1"/>
    <property type="molecule type" value="Genomic_DNA"/>
</dbReference>
<dbReference type="CDD" id="cd12960">
    <property type="entry name" value="Spider_toxin"/>
    <property type="match status" value="1"/>
</dbReference>
<dbReference type="InParanoid" id="A0A482WFC6"/>
<feature type="transmembrane region" description="Helical" evidence="4">
    <location>
        <begin position="71"/>
        <end position="89"/>
    </location>
</feature>
<dbReference type="GO" id="GO:0008200">
    <property type="term" value="F:ion channel inhibitor activity"/>
    <property type="evidence" value="ECO:0007669"/>
    <property type="project" value="InterPro"/>
</dbReference>
<dbReference type="Proteomes" id="UP000291343">
    <property type="component" value="Unassembled WGS sequence"/>
</dbReference>
<dbReference type="AlphaFoldDB" id="A0A482WFC6"/>
<protein>
    <submittedName>
        <fullName evidence="5">Uncharacterized protein</fullName>
    </submittedName>
</protein>
<evidence type="ECO:0000313" key="6">
    <source>
        <dbReference type="Proteomes" id="UP000291343"/>
    </source>
</evidence>
<evidence type="ECO:0000256" key="4">
    <source>
        <dbReference type="SAM" id="Phobius"/>
    </source>
</evidence>
<dbReference type="Gene3D" id="4.10.40.10">
    <property type="match status" value="1"/>
</dbReference>
<dbReference type="OrthoDB" id="6100049at2759"/>
<comment type="subcellular location">
    <subcellularLocation>
        <location evidence="1">Secreted</location>
    </subcellularLocation>
</comment>
<dbReference type="STRING" id="195883.A0A482WFC6"/>
<keyword evidence="6" id="KW-1185">Reference proteome</keyword>
<evidence type="ECO:0000256" key="1">
    <source>
        <dbReference type="ARBA" id="ARBA00004613"/>
    </source>
</evidence>
<comment type="caution">
    <text evidence="5">The sequence shown here is derived from an EMBL/GenBank/DDBJ whole genome shotgun (WGS) entry which is preliminary data.</text>
</comment>
<reference evidence="5 6" key="1">
    <citation type="journal article" date="2017" name="Gigascience">
        <title>Genome sequence of the small brown planthopper, Laodelphax striatellus.</title>
        <authorList>
            <person name="Zhu J."/>
            <person name="Jiang F."/>
            <person name="Wang X."/>
            <person name="Yang P."/>
            <person name="Bao Y."/>
            <person name="Zhao W."/>
            <person name="Wang W."/>
            <person name="Lu H."/>
            <person name="Wang Q."/>
            <person name="Cui N."/>
            <person name="Li J."/>
            <person name="Chen X."/>
            <person name="Luo L."/>
            <person name="Yu J."/>
            <person name="Kang L."/>
            <person name="Cui F."/>
        </authorList>
    </citation>
    <scope>NUCLEOTIDE SEQUENCE [LARGE SCALE GENOMIC DNA]</scope>
    <source>
        <strain evidence="5">Lst14</strain>
    </source>
</reference>
<sequence length="204" mass="23450">MTNDRYFGKGIALFHAGVVQWLRRGRRNKRLRLSTRCDATLPHKISSRSQASRPPSLNNDHQPRAILFSRLHQLIHFRLVLFFSILAFLSSMKSHLLLSASCVLLVLAPTLLPSATATPPSYFEDGDLPFDDDYVEEDELDRLLQNAQKRSSMVYLYRRSCVKRGGACDNHRPEECCYNSTCRCNLWGANCRCQRKGLFQKWGK</sequence>
<name>A0A482WFC6_LAOST</name>
<evidence type="ECO:0000256" key="2">
    <source>
        <dbReference type="ARBA" id="ARBA00022525"/>
    </source>
</evidence>
<evidence type="ECO:0000313" key="5">
    <source>
        <dbReference type="EMBL" id="RZF32193.1"/>
    </source>
</evidence>
<keyword evidence="2" id="KW-0964">Secreted</keyword>
<dbReference type="SMR" id="A0A482WFC6"/>
<keyword evidence="4" id="KW-1133">Transmembrane helix</keyword>